<reference evidence="8" key="1">
    <citation type="journal article" date="2011" name="Genome Biol.">
        <title>Comparative genomics of the social amoebae Dictyostelium discoideum and Dictyostelium purpureum.</title>
        <authorList>
            <consortium name="US DOE Joint Genome Institute (JGI-PGF)"/>
            <person name="Sucgang R."/>
            <person name="Kuo A."/>
            <person name="Tian X."/>
            <person name="Salerno W."/>
            <person name="Parikh A."/>
            <person name="Feasley C.L."/>
            <person name="Dalin E."/>
            <person name="Tu H."/>
            <person name="Huang E."/>
            <person name="Barry K."/>
            <person name="Lindquist E."/>
            <person name="Shapiro H."/>
            <person name="Bruce D."/>
            <person name="Schmutz J."/>
            <person name="Salamov A."/>
            <person name="Fey P."/>
            <person name="Gaudet P."/>
            <person name="Anjard C."/>
            <person name="Babu M.M."/>
            <person name="Basu S."/>
            <person name="Bushmanova Y."/>
            <person name="van der Wel H."/>
            <person name="Katoh-Kurasawa M."/>
            <person name="Dinh C."/>
            <person name="Coutinho P.M."/>
            <person name="Saito T."/>
            <person name="Elias M."/>
            <person name="Schaap P."/>
            <person name="Kay R.R."/>
            <person name="Henrissat B."/>
            <person name="Eichinger L."/>
            <person name="Rivero F."/>
            <person name="Putnam N.H."/>
            <person name="West C.M."/>
            <person name="Loomis W.F."/>
            <person name="Chisholm R.L."/>
            <person name="Shaulsky G."/>
            <person name="Strassmann J.E."/>
            <person name="Queller D.C."/>
            <person name="Kuspa A."/>
            <person name="Grigoriev I.V."/>
        </authorList>
    </citation>
    <scope>NUCLEOTIDE SEQUENCE [LARGE SCALE GENOMIC DNA]</scope>
    <source>
        <strain evidence="8">QSDP1</strain>
    </source>
</reference>
<dbReference type="InParanoid" id="F0ZRF4"/>
<dbReference type="Pfam" id="PF23034">
    <property type="entry name" value="DUF7035"/>
    <property type="match status" value="1"/>
</dbReference>
<dbReference type="InterPro" id="IPR055462">
    <property type="entry name" value="DUF7034"/>
</dbReference>
<dbReference type="OrthoDB" id="5951731at2759"/>
<keyword evidence="2" id="KW-1133">Transmembrane helix</keyword>
<dbReference type="eggNOG" id="ENOG502SC7H">
    <property type="taxonomic scope" value="Eukaryota"/>
</dbReference>
<feature type="domain" description="DUF7034" evidence="4">
    <location>
        <begin position="266"/>
        <end position="384"/>
    </location>
</feature>
<evidence type="ECO:0000259" key="6">
    <source>
        <dbReference type="Pfam" id="PF25820"/>
    </source>
</evidence>
<evidence type="ECO:0000313" key="7">
    <source>
        <dbReference type="EMBL" id="EGC33480.1"/>
    </source>
</evidence>
<evidence type="ECO:0008006" key="9">
    <source>
        <dbReference type="Google" id="ProtNLM"/>
    </source>
</evidence>
<dbReference type="InterPro" id="IPR055463">
    <property type="entry name" value="DUF7035"/>
</dbReference>
<dbReference type="Proteomes" id="UP000001064">
    <property type="component" value="Unassembled WGS sequence"/>
</dbReference>
<keyword evidence="2" id="KW-0472">Membrane</keyword>
<feature type="transmembrane region" description="Helical" evidence="2">
    <location>
        <begin position="803"/>
        <end position="825"/>
    </location>
</feature>
<dbReference type="Pfam" id="PF25820">
    <property type="entry name" value="DUF7949"/>
    <property type="match status" value="1"/>
</dbReference>
<name>F0ZRF4_DICPU</name>
<evidence type="ECO:0000313" key="8">
    <source>
        <dbReference type="Proteomes" id="UP000001064"/>
    </source>
</evidence>
<dbReference type="Pfam" id="PF22933">
    <property type="entry name" value="ComC_SSD"/>
    <property type="match status" value="1"/>
</dbReference>
<organism evidence="7 8">
    <name type="scientific">Dictyostelium purpureum</name>
    <name type="common">Slime mold</name>
    <dbReference type="NCBI Taxonomy" id="5786"/>
    <lineage>
        <taxon>Eukaryota</taxon>
        <taxon>Amoebozoa</taxon>
        <taxon>Evosea</taxon>
        <taxon>Eumycetozoa</taxon>
        <taxon>Dictyostelia</taxon>
        <taxon>Dictyosteliales</taxon>
        <taxon>Dictyosteliaceae</taxon>
        <taxon>Dictyostelium</taxon>
    </lineage>
</organism>
<feature type="domain" description="DUF7035" evidence="5">
    <location>
        <begin position="118"/>
        <end position="257"/>
    </location>
</feature>
<sequence>IRDVSFLYNNIDVTNKTVYNSMYFNYSSNVPRDTPFILYLNGDDIKTPRVIYSLAGNEIPFYAFWNSTIELFQIDFIIPANSQPSNNYPYNLIVNRVYTLPNYALPASCQLRVKSSNMDLYGPVFKKITKLTNIDADINVKKVGWKVEIEDEVNGFQFGNIVVRGSIDNSIYNFTFSPKNALAGSVYRGEYEIYVNVSSPCVSQNFIMTEVLLQDSMGFNSSFSITFKSQNGLYSILNPFINYLNDSLINSVSLNCPSQNFDSSPPELLSFVASRSSIDVGSLDRTVNIVLEARDIDSELKNDQTPIVYFSDTSLGLVSCHTQQISSNKTNSIYNCSVEIPVGFGYPHGIYISVYGLINRFGLYSGFAVDQLKNSGFSYFISTVDSFDTNQPIISGNKKLSTKDTKLWLYGKGFNDVKYIEVFYHLDNAELQTIFMDNLYPSAISLTLSKKTYKPFYVTLVTKNGRKSNQYLVSPFYFPIPNYIDITQETSNPSSTSSNSEDPIITNAPQECKGTPKCGGDKKGTCTSNGCMCYYPYVGLDCSSKSIETLPPSLNKTTPDIELPTTENGGNSETEVTYKSLVSIVALRELDYDHKQFKYHPLKDWKFKQINSSVSEYYCGIEISNKTVSIKTKIQWFDKETTIEFANQTLIMNPSTIKYTIEISSYPFSTNLNSLQLIMLAKIESSKTNNICSNKEFGETSNGIDNSNYIKVQVEDHSVYGRFIKRAFLDNKVKSISNEFLDESLSTLSSSYQSQSFVGINIPYFKEMSIIDPDFSVLLDGSSASSKSNSICSKNSGLSASKIAGIVIGCVAFIVVIIVSIIYHYRKKHKNLKFFQAMNNKLNQNNLL</sequence>
<feature type="domain" description="ComC supersandwich" evidence="3">
    <location>
        <begin position="573"/>
        <end position="778"/>
    </location>
</feature>
<gene>
    <name evidence="7" type="ORF">DICPUDRAFT_36676</name>
</gene>
<dbReference type="STRING" id="5786.F0ZRF4"/>
<dbReference type="VEuPathDB" id="AmoebaDB:DICPUDRAFT_36676"/>
<dbReference type="Pfam" id="PF23033">
    <property type="entry name" value="DUF7034"/>
    <property type="match status" value="1"/>
</dbReference>
<evidence type="ECO:0000256" key="1">
    <source>
        <dbReference type="SAM" id="MobiDB-lite"/>
    </source>
</evidence>
<accession>F0ZRF4</accession>
<evidence type="ECO:0000256" key="2">
    <source>
        <dbReference type="SAM" id="Phobius"/>
    </source>
</evidence>
<dbReference type="AlphaFoldDB" id="F0ZRF4"/>
<dbReference type="OMA" id="RINPIAN"/>
<feature type="region of interest" description="Disordered" evidence="1">
    <location>
        <begin position="553"/>
        <end position="572"/>
    </location>
</feature>
<dbReference type="KEGG" id="dpp:DICPUDRAFT_36676"/>
<feature type="non-terminal residue" evidence="7">
    <location>
        <position position="848"/>
    </location>
</feature>
<dbReference type="GeneID" id="10504351"/>
<dbReference type="EMBL" id="GL871140">
    <property type="protein sequence ID" value="EGC33480.1"/>
    <property type="molecule type" value="Genomic_DNA"/>
</dbReference>
<keyword evidence="8" id="KW-1185">Reference proteome</keyword>
<feature type="domain" description="DUF7949" evidence="6">
    <location>
        <begin position="512"/>
        <end position="545"/>
    </location>
</feature>
<keyword evidence="2" id="KW-0812">Transmembrane</keyword>
<dbReference type="InterPro" id="IPR057709">
    <property type="entry name" value="DUF7949"/>
</dbReference>
<evidence type="ECO:0000259" key="5">
    <source>
        <dbReference type="Pfam" id="PF23034"/>
    </source>
</evidence>
<dbReference type="PANTHER" id="PTHR31378:SF29">
    <property type="entry name" value="EGF-LIKE DOMAIN-CONTAINING PROTEIN-RELATED"/>
    <property type="match status" value="1"/>
</dbReference>
<evidence type="ECO:0000259" key="4">
    <source>
        <dbReference type="Pfam" id="PF23033"/>
    </source>
</evidence>
<dbReference type="InterPro" id="IPR054484">
    <property type="entry name" value="ComC_SSD"/>
</dbReference>
<dbReference type="RefSeq" id="XP_003290003.1">
    <property type="nucleotide sequence ID" value="XM_003289955.1"/>
</dbReference>
<proteinExistence type="predicted"/>
<evidence type="ECO:0000259" key="3">
    <source>
        <dbReference type="Pfam" id="PF22933"/>
    </source>
</evidence>
<dbReference type="PANTHER" id="PTHR31378">
    <property type="entry name" value="EGF-LIKE DOMAIN-CONTAINING PROTEIN-RELATED-RELATED"/>
    <property type="match status" value="1"/>
</dbReference>
<protein>
    <recommendedName>
        <fullName evidence="9">EGF-like domain-containing protein</fullName>
    </recommendedName>
</protein>